<feature type="chain" id="PRO_5032409632" evidence="2">
    <location>
        <begin position="31"/>
        <end position="381"/>
    </location>
</feature>
<dbReference type="GO" id="GO:0120147">
    <property type="term" value="F:formylglycine-generating oxidase activity"/>
    <property type="evidence" value="ECO:0007669"/>
    <property type="project" value="TreeGrafter"/>
</dbReference>
<dbReference type="Pfam" id="PF03781">
    <property type="entry name" value="FGE-sulfatase"/>
    <property type="match status" value="1"/>
</dbReference>
<name>A0A851GEM1_9BACT</name>
<dbReference type="InterPro" id="IPR005532">
    <property type="entry name" value="SUMF_dom"/>
</dbReference>
<dbReference type="Gene3D" id="3.90.1580.10">
    <property type="entry name" value="paralog of FGE (formylglycine-generating enzyme)"/>
    <property type="match status" value="1"/>
</dbReference>
<dbReference type="InterPro" id="IPR051043">
    <property type="entry name" value="Sulfatase_Mod_Factor_Kinase"/>
</dbReference>
<keyword evidence="5" id="KW-1185">Reference proteome</keyword>
<feature type="region of interest" description="Disordered" evidence="1">
    <location>
        <begin position="303"/>
        <end position="327"/>
    </location>
</feature>
<dbReference type="Proteomes" id="UP000557872">
    <property type="component" value="Unassembled WGS sequence"/>
</dbReference>
<evidence type="ECO:0000313" key="4">
    <source>
        <dbReference type="EMBL" id="NWK55352.1"/>
    </source>
</evidence>
<evidence type="ECO:0000259" key="3">
    <source>
        <dbReference type="Pfam" id="PF03781"/>
    </source>
</evidence>
<keyword evidence="2" id="KW-0732">Signal</keyword>
<dbReference type="EMBL" id="JACBAZ010000002">
    <property type="protein sequence ID" value="NWK55352.1"/>
    <property type="molecule type" value="Genomic_DNA"/>
</dbReference>
<organism evidence="4 5">
    <name type="scientific">Oceaniferula marina</name>
    <dbReference type="NCBI Taxonomy" id="2748318"/>
    <lineage>
        <taxon>Bacteria</taxon>
        <taxon>Pseudomonadati</taxon>
        <taxon>Verrucomicrobiota</taxon>
        <taxon>Verrucomicrobiia</taxon>
        <taxon>Verrucomicrobiales</taxon>
        <taxon>Verrucomicrobiaceae</taxon>
        <taxon>Oceaniferula</taxon>
    </lineage>
</organism>
<dbReference type="InterPro" id="IPR042095">
    <property type="entry name" value="SUMF_sf"/>
</dbReference>
<gene>
    <name evidence="4" type="ORF">HW115_07000</name>
</gene>
<proteinExistence type="predicted"/>
<reference evidence="4 5" key="1">
    <citation type="submission" date="2020-07" db="EMBL/GenBank/DDBJ databases">
        <title>Roseicoccus Jingziensis gen. nov., sp. nov., isolated from coastal seawater.</title>
        <authorList>
            <person name="Feng X."/>
        </authorList>
    </citation>
    <scope>NUCLEOTIDE SEQUENCE [LARGE SCALE GENOMIC DNA]</scope>
    <source>
        <strain evidence="4 5">N1E253</strain>
    </source>
</reference>
<dbReference type="RefSeq" id="WP_178931872.1">
    <property type="nucleotide sequence ID" value="NZ_JACBAZ010000002.1"/>
</dbReference>
<dbReference type="SUPFAM" id="SSF56436">
    <property type="entry name" value="C-type lectin-like"/>
    <property type="match status" value="1"/>
</dbReference>
<evidence type="ECO:0000313" key="5">
    <source>
        <dbReference type="Proteomes" id="UP000557872"/>
    </source>
</evidence>
<feature type="domain" description="Sulfatase-modifying factor enzyme-like" evidence="3">
    <location>
        <begin position="82"/>
        <end position="328"/>
    </location>
</feature>
<sequence length="381" mass="42856">MEHSISAYARPLSCMASIAVLSLIPAVANAAGDKSTKALTDAERLEVSKKVYELIAKTEAESKPELKAYTAVVPKAKKAELEMLPVQGGEFTLGSPSSEKGRKSAEGPQVKVKIEPFWMSKVEIPWKLYTPFYQNGKARNSDGSLISPKKKDDLATIVCQPTPQYHDMFLNNSFVNDPDHPAMDMTQHAASKFCQWLSAQTGHYYRLPTEAEWEYACRAGTTTTWSFGDDESQLGDYAWFEGNSNFTYQAVGQKKPNPWGFHDMHGNVSEWVLDQYSSKFYKSIKADEVGPWNKPKTRYPRVVRGGSWDSPAAGTRSAARDKSSKKWKTLDPQVPKSVWYHTGAQHVGFRIVRPVKTPSAEEMHQAWNSDWWSTERNTEDL</sequence>
<dbReference type="AlphaFoldDB" id="A0A851GEM1"/>
<dbReference type="InterPro" id="IPR016187">
    <property type="entry name" value="CTDL_fold"/>
</dbReference>
<protein>
    <submittedName>
        <fullName evidence="4">Formylglycine-generating enzyme family protein</fullName>
    </submittedName>
</protein>
<dbReference type="PANTHER" id="PTHR23150:SF19">
    <property type="entry name" value="FORMYLGLYCINE-GENERATING ENZYME"/>
    <property type="match status" value="1"/>
</dbReference>
<dbReference type="PANTHER" id="PTHR23150">
    <property type="entry name" value="SULFATASE MODIFYING FACTOR 1, 2"/>
    <property type="match status" value="1"/>
</dbReference>
<evidence type="ECO:0000256" key="2">
    <source>
        <dbReference type="SAM" id="SignalP"/>
    </source>
</evidence>
<accession>A0A851GEM1</accession>
<evidence type="ECO:0000256" key="1">
    <source>
        <dbReference type="SAM" id="MobiDB-lite"/>
    </source>
</evidence>
<comment type="caution">
    <text evidence="4">The sequence shown here is derived from an EMBL/GenBank/DDBJ whole genome shotgun (WGS) entry which is preliminary data.</text>
</comment>
<feature type="signal peptide" evidence="2">
    <location>
        <begin position="1"/>
        <end position="30"/>
    </location>
</feature>